<dbReference type="SUPFAM" id="SSF46689">
    <property type="entry name" value="Homeodomain-like"/>
    <property type="match status" value="1"/>
</dbReference>
<dbReference type="RefSeq" id="WP_046316512.1">
    <property type="nucleotide sequence ID" value="NZ_JAMBJK010000001.1"/>
</dbReference>
<dbReference type="STRING" id="1218492.JG30_08720"/>
<dbReference type="InterPro" id="IPR009057">
    <property type="entry name" value="Homeodomain-like_sf"/>
</dbReference>
<dbReference type="HOGENOM" id="CLU_069356_43_1_9"/>
<dbReference type="OrthoDB" id="2329191at2"/>
<sequence>MPRQILSKDGIIKTSIQLLEAGQEISFSNIAQALGTRSQALYSYFPNQIALSYGIIAWLIKNLCLHLQQKLFGQTGINGIVAFATEVRTLALEHFELTRLILKMPRTQQFPEVTAAYDQLRLLFNQLLATEFTTPNQQLLASRWIRDLTIGDIVNVGTGWFADKSFSADQSFQKLLQQSLYDLANT</sequence>
<proteinExistence type="predicted"/>
<dbReference type="EMBL" id="JXJQ01000008">
    <property type="protein sequence ID" value="KJY61820.1"/>
    <property type="molecule type" value="Genomic_DNA"/>
</dbReference>
<keyword evidence="2" id="KW-1185">Reference proteome</keyword>
<gene>
    <name evidence="1" type="ORF">JG30_08720</name>
</gene>
<dbReference type="AlphaFoldDB" id="A0A0F4LT83"/>
<dbReference type="PATRIC" id="fig|1218492.5.peg.1011"/>
<protein>
    <submittedName>
        <fullName evidence="1">TetR family transcriptional regulator</fullName>
    </submittedName>
</protein>
<evidence type="ECO:0000313" key="1">
    <source>
        <dbReference type="EMBL" id="KJY61820.1"/>
    </source>
</evidence>
<comment type="caution">
    <text evidence="1">The sequence shown here is derived from an EMBL/GenBank/DDBJ whole genome shotgun (WGS) entry which is preliminary data.</text>
</comment>
<evidence type="ECO:0000313" key="2">
    <source>
        <dbReference type="Proteomes" id="UP000033558"/>
    </source>
</evidence>
<accession>A0A0F4LT83</accession>
<dbReference type="Gene3D" id="1.10.357.10">
    <property type="entry name" value="Tetracycline Repressor, domain 2"/>
    <property type="match status" value="1"/>
</dbReference>
<reference evidence="1 2" key="1">
    <citation type="submission" date="2015-01" db="EMBL/GenBank/DDBJ databases">
        <title>Comparative genomics of the lactic acid bacteria isolated from the honey bee gut.</title>
        <authorList>
            <person name="Ellegaard K.M."/>
            <person name="Tamarit D."/>
            <person name="Javelind E."/>
            <person name="Olofsson T."/>
            <person name="Andersson S.G."/>
            <person name="Vasquez A."/>
        </authorList>
    </citation>
    <scope>NUCLEOTIDE SEQUENCE [LARGE SCALE GENOMIC DNA]</scope>
    <source>
        <strain evidence="1 2">Bin4</strain>
    </source>
</reference>
<dbReference type="Proteomes" id="UP000033558">
    <property type="component" value="Unassembled WGS sequence"/>
</dbReference>
<organism evidence="1 2">
    <name type="scientific">Bombilactobacillus mellifer</name>
    <dbReference type="NCBI Taxonomy" id="1218492"/>
    <lineage>
        <taxon>Bacteria</taxon>
        <taxon>Bacillati</taxon>
        <taxon>Bacillota</taxon>
        <taxon>Bacilli</taxon>
        <taxon>Lactobacillales</taxon>
        <taxon>Lactobacillaceae</taxon>
        <taxon>Bombilactobacillus</taxon>
    </lineage>
</organism>
<name>A0A0F4LT83_9LACO</name>